<dbReference type="EMBL" id="VWZT01003572">
    <property type="protein sequence ID" value="NXH95942.1"/>
    <property type="molecule type" value="Genomic_DNA"/>
</dbReference>
<feature type="compositionally biased region" description="Basic and acidic residues" evidence="1">
    <location>
        <begin position="528"/>
        <end position="539"/>
    </location>
</feature>
<dbReference type="Proteomes" id="UP000570547">
    <property type="component" value="Unassembled WGS sequence"/>
</dbReference>
<gene>
    <name evidence="2" type="primary">Mycbpap</name>
    <name evidence="2" type="ORF">PACPHI_R03003</name>
</gene>
<organism evidence="2 3">
    <name type="scientific">Pachycephala philippinensis</name>
    <name type="common">yellow-belllied whistler</name>
    <dbReference type="NCBI Taxonomy" id="449367"/>
    <lineage>
        <taxon>Eukaryota</taxon>
        <taxon>Metazoa</taxon>
        <taxon>Chordata</taxon>
        <taxon>Craniata</taxon>
        <taxon>Vertebrata</taxon>
        <taxon>Euteleostomi</taxon>
        <taxon>Archelosauria</taxon>
        <taxon>Archosauria</taxon>
        <taxon>Dinosauria</taxon>
        <taxon>Saurischia</taxon>
        <taxon>Theropoda</taxon>
        <taxon>Coelurosauria</taxon>
        <taxon>Aves</taxon>
        <taxon>Neognathae</taxon>
        <taxon>Neoaves</taxon>
        <taxon>Telluraves</taxon>
        <taxon>Australaves</taxon>
        <taxon>Passeriformes</taxon>
        <taxon>Corvoidea</taxon>
        <taxon>Pachycephalidae</taxon>
        <taxon>Pachycephala</taxon>
    </lineage>
</organism>
<feature type="non-terminal residue" evidence="2">
    <location>
        <position position="1"/>
    </location>
</feature>
<comment type="caution">
    <text evidence="2">The sequence shown here is derived from an EMBL/GenBank/DDBJ whole genome shotgun (WGS) entry which is preliminary data.</text>
</comment>
<name>A0A7K9PAB0_9CORV</name>
<evidence type="ECO:0000256" key="1">
    <source>
        <dbReference type="SAM" id="MobiDB-lite"/>
    </source>
</evidence>
<evidence type="ECO:0000313" key="2">
    <source>
        <dbReference type="EMBL" id="NXH95942.1"/>
    </source>
</evidence>
<reference evidence="2 3" key="1">
    <citation type="submission" date="2019-09" db="EMBL/GenBank/DDBJ databases">
        <title>Bird 10,000 Genomes (B10K) Project - Family phase.</title>
        <authorList>
            <person name="Zhang G."/>
        </authorList>
    </citation>
    <scope>NUCLEOTIDE SEQUENCE [LARGE SCALE GENOMIC DNA]</scope>
    <source>
        <strain evidence="2">B10K-DU-001-28</strain>
        <tissue evidence="2">Muscle</tissue>
    </source>
</reference>
<dbReference type="PANTHER" id="PTHR48421">
    <property type="entry name" value="MYCBP-ASSOCIATED PROTEIN"/>
    <property type="match status" value="1"/>
</dbReference>
<keyword evidence="3" id="KW-1185">Reference proteome</keyword>
<sequence length="663" mass="74875">GPRWLGDGCEEILPHHILGSPQELRMEALARRNTQLADAVKVPCPDVTAAALKEEYGEEKKEKAHQAQLEEHKAFQNWSHHMAMRKKQEKHLGEILHKPENELLMNVSDDYRQIQEERDLIDRSLPALFPGKGYRVGSEFWSLPEQIGDELTGLTLTLTRTECGYPEPLTHVGRPRTIQRETGLKPPKRIPCHLNWDKSLFLKHRRQELKSILEELGFYKPDLEGLEVIGKGQPFTSVSAEAFGRTTLSEEIETLDPLGDSFTVVAEAEKVPSLVFCGQPARWIKGITAHREIGIAARLTFETLANEKAESFLTVTNDGRAAIWYNWMRLPQQIPSRETKGRRMPCFYFDTRPGVILPGETRKFSFIFKSERAGIFSEPWEFRTHPLLLGGALLKVTLWGIAVYEDKLADFREKLESELAARERAAVVKDSLNELLDQIRTPERTPSPVDACVTEEELFLRKNPELHYQHQVVKQLHKLWRKHLTVPSVLEEEVSSDQKNTTEDTDLSTSEPPSIQSSSTGLQSGKSTLEEASREKDEEAGPSGWNLSLEDFKQVVTSVPTAQGLGMKTEKCSAAPVCFLSQAIMSIPGEEQREEALTQLNKAALELCVEQKPTQSDLLYPLCLQLWRGAIDDLVSHSLRLRALLGLIKKDAYAEDVPEETGK</sequence>
<feature type="compositionally biased region" description="Low complexity" evidence="1">
    <location>
        <begin position="508"/>
        <end position="520"/>
    </location>
</feature>
<dbReference type="Pfam" id="PF14646">
    <property type="entry name" value="MYCBPAP"/>
    <property type="match status" value="1"/>
</dbReference>
<dbReference type="AlphaFoldDB" id="A0A7K9PAB0"/>
<dbReference type="InterPro" id="IPR032707">
    <property type="entry name" value="MYCBPAP"/>
</dbReference>
<accession>A0A7K9PAB0</accession>
<protein>
    <submittedName>
        <fullName evidence="2">MYBPP protein</fullName>
    </submittedName>
</protein>
<evidence type="ECO:0000313" key="3">
    <source>
        <dbReference type="Proteomes" id="UP000570547"/>
    </source>
</evidence>
<dbReference type="PANTHER" id="PTHR48421:SF1">
    <property type="entry name" value="MYCBP-ASSOCIATED PROTEIN"/>
    <property type="match status" value="1"/>
</dbReference>
<dbReference type="InterPro" id="IPR013783">
    <property type="entry name" value="Ig-like_fold"/>
</dbReference>
<proteinExistence type="predicted"/>
<feature type="region of interest" description="Disordered" evidence="1">
    <location>
        <begin position="490"/>
        <end position="545"/>
    </location>
</feature>
<dbReference type="Gene3D" id="2.60.40.10">
    <property type="entry name" value="Immunoglobulins"/>
    <property type="match status" value="1"/>
</dbReference>
<feature type="non-terminal residue" evidence="2">
    <location>
        <position position="663"/>
    </location>
</feature>